<protein>
    <submittedName>
        <fullName evidence="1">Uncharacterized protein</fullName>
    </submittedName>
</protein>
<evidence type="ECO:0000313" key="1">
    <source>
        <dbReference type="EMBL" id="CAH3135745.1"/>
    </source>
</evidence>
<dbReference type="AlphaFoldDB" id="A0AAU9X472"/>
<name>A0AAU9X472_9CNID</name>
<accession>A0AAU9X472</accession>
<dbReference type="EMBL" id="CALNXJ010000029">
    <property type="protein sequence ID" value="CAH3135745.1"/>
    <property type="molecule type" value="Genomic_DNA"/>
</dbReference>
<organism evidence="1 2">
    <name type="scientific">Pocillopora meandrina</name>
    <dbReference type="NCBI Taxonomy" id="46732"/>
    <lineage>
        <taxon>Eukaryota</taxon>
        <taxon>Metazoa</taxon>
        <taxon>Cnidaria</taxon>
        <taxon>Anthozoa</taxon>
        <taxon>Hexacorallia</taxon>
        <taxon>Scleractinia</taxon>
        <taxon>Astrocoeniina</taxon>
        <taxon>Pocilloporidae</taxon>
        <taxon>Pocillopora</taxon>
    </lineage>
</organism>
<proteinExistence type="predicted"/>
<dbReference type="Proteomes" id="UP001159428">
    <property type="component" value="Unassembled WGS sequence"/>
</dbReference>
<gene>
    <name evidence="1" type="ORF">PMEA_00015883</name>
</gene>
<sequence>SWLDLERKTRGDAISTENKQVIFNYETSRPTGDKKDVIRKRTGKKQHIGHAKHVLEKTQTEIFLDFKAQHPEITIKQRKLKSLKPFFVRSAKEKDRRSYLLPQGSM</sequence>
<keyword evidence="2" id="KW-1185">Reference proteome</keyword>
<comment type="caution">
    <text evidence="1">The sequence shown here is derived from an EMBL/GenBank/DDBJ whole genome shotgun (WGS) entry which is preliminary data.</text>
</comment>
<evidence type="ECO:0000313" key="2">
    <source>
        <dbReference type="Proteomes" id="UP001159428"/>
    </source>
</evidence>
<feature type="non-terminal residue" evidence="1">
    <location>
        <position position="1"/>
    </location>
</feature>
<reference evidence="1 2" key="1">
    <citation type="submission" date="2022-05" db="EMBL/GenBank/DDBJ databases">
        <authorList>
            <consortium name="Genoscope - CEA"/>
            <person name="William W."/>
        </authorList>
    </citation>
    <scope>NUCLEOTIDE SEQUENCE [LARGE SCALE GENOMIC DNA]</scope>
</reference>